<evidence type="ECO:0000313" key="14">
    <source>
        <dbReference type="EMBL" id="KAL1495144.1"/>
    </source>
</evidence>
<evidence type="ECO:0000256" key="8">
    <source>
        <dbReference type="ARBA" id="ARBA00023295"/>
    </source>
</evidence>
<dbReference type="EMBL" id="JBGBPQ010000033">
    <property type="protein sequence ID" value="KAL1495144.1"/>
    <property type="molecule type" value="Genomic_DNA"/>
</dbReference>
<proteinExistence type="inferred from homology"/>
<evidence type="ECO:0000256" key="1">
    <source>
        <dbReference type="ARBA" id="ARBA00000681"/>
    </source>
</evidence>
<dbReference type="InterPro" id="IPR001000">
    <property type="entry name" value="GH10_dom"/>
</dbReference>
<keyword evidence="15" id="KW-1185">Reference proteome</keyword>
<dbReference type="GO" id="GO:0045493">
    <property type="term" value="P:xylan catabolic process"/>
    <property type="evidence" value="ECO:0007669"/>
    <property type="project" value="UniProtKB-KW"/>
</dbReference>
<dbReference type="SUPFAM" id="SSF51445">
    <property type="entry name" value="(Trans)glycosidases"/>
    <property type="match status" value="1"/>
</dbReference>
<evidence type="ECO:0000256" key="9">
    <source>
        <dbReference type="ARBA" id="ARBA00023326"/>
    </source>
</evidence>
<comment type="similarity">
    <text evidence="2">Belongs to the glycosyl hydrolase 10 (cellulase F) family.</text>
</comment>
<evidence type="ECO:0000256" key="4">
    <source>
        <dbReference type="ARBA" id="ARBA00022651"/>
    </source>
</evidence>
<dbReference type="CDD" id="cd22541">
    <property type="entry name" value="SP5_N"/>
    <property type="match status" value="2"/>
</dbReference>
<dbReference type="Proteomes" id="UP001515480">
    <property type="component" value="Unassembled WGS sequence"/>
</dbReference>
<protein>
    <recommendedName>
        <fullName evidence="3">endo-1,4-beta-xylanase</fullName>
        <ecNumber evidence="3">3.2.1.8</ecNumber>
    </recommendedName>
</protein>
<dbReference type="Gene3D" id="2.60.120.260">
    <property type="entry name" value="Galactose-binding domain-like"/>
    <property type="match status" value="3"/>
</dbReference>
<dbReference type="InterPro" id="IPR044846">
    <property type="entry name" value="GH10"/>
</dbReference>
<evidence type="ECO:0000256" key="12">
    <source>
        <dbReference type="SAM" id="SignalP"/>
    </source>
</evidence>
<reference evidence="14 15" key="1">
    <citation type="journal article" date="2024" name="Science">
        <title>Giant polyketide synthase enzymes in the biosynthesis of giant marine polyether toxins.</title>
        <authorList>
            <person name="Fallon T.R."/>
            <person name="Shende V.V."/>
            <person name="Wierzbicki I.H."/>
            <person name="Pendleton A.L."/>
            <person name="Watervoot N.F."/>
            <person name="Auber R.P."/>
            <person name="Gonzalez D.J."/>
            <person name="Wisecaver J.H."/>
            <person name="Moore B.S."/>
        </authorList>
    </citation>
    <scope>NUCLEOTIDE SEQUENCE [LARGE SCALE GENOMIC DNA]</scope>
    <source>
        <strain evidence="14 15">12B1</strain>
    </source>
</reference>
<dbReference type="GO" id="GO:0031176">
    <property type="term" value="F:endo-1,4-beta-xylanase activity"/>
    <property type="evidence" value="ECO:0007669"/>
    <property type="project" value="UniProtKB-EC"/>
</dbReference>
<feature type="domain" description="GH10" evidence="13">
    <location>
        <begin position="1309"/>
        <end position="1514"/>
    </location>
</feature>
<keyword evidence="8" id="KW-0326">Glycosidase</keyword>
<keyword evidence="11" id="KW-0472">Membrane</keyword>
<keyword evidence="6" id="KW-0378">Hydrolase</keyword>
<keyword evidence="11" id="KW-0812">Transmembrane</keyword>
<evidence type="ECO:0000256" key="10">
    <source>
        <dbReference type="SAM" id="MobiDB-lite"/>
    </source>
</evidence>
<keyword evidence="7" id="KW-0119">Carbohydrate metabolism</keyword>
<dbReference type="PANTHER" id="PTHR31490:SF88">
    <property type="entry name" value="BETA-XYLANASE"/>
    <property type="match status" value="1"/>
</dbReference>
<evidence type="ECO:0000313" key="15">
    <source>
        <dbReference type="Proteomes" id="UP001515480"/>
    </source>
</evidence>
<name>A0AB34IAX3_PRYPA</name>
<feature type="chain" id="PRO_5044281654" description="endo-1,4-beta-xylanase" evidence="12">
    <location>
        <begin position="17"/>
        <end position="1638"/>
    </location>
</feature>
<dbReference type="InterPro" id="IPR008979">
    <property type="entry name" value="Galactose-bd-like_sf"/>
</dbReference>
<evidence type="ECO:0000256" key="11">
    <source>
        <dbReference type="SAM" id="Phobius"/>
    </source>
</evidence>
<gene>
    <name evidence="14" type="ORF">AB1Y20_017009</name>
</gene>
<dbReference type="EC" id="3.2.1.8" evidence="3"/>
<evidence type="ECO:0000256" key="2">
    <source>
        <dbReference type="ARBA" id="ARBA00007495"/>
    </source>
</evidence>
<comment type="caution">
    <text evidence="14">The sequence shown here is derived from an EMBL/GenBank/DDBJ whole genome shotgun (WGS) entry which is preliminary data.</text>
</comment>
<dbReference type="SUPFAM" id="SSF49785">
    <property type="entry name" value="Galactose-binding domain-like"/>
    <property type="match status" value="3"/>
</dbReference>
<dbReference type="InterPro" id="IPR017853">
    <property type="entry name" value="GH"/>
</dbReference>
<feature type="signal peptide" evidence="12">
    <location>
        <begin position="1"/>
        <end position="16"/>
    </location>
</feature>
<keyword evidence="9" id="KW-0624">Polysaccharide degradation</keyword>
<accession>A0AB34IAX3</accession>
<evidence type="ECO:0000256" key="7">
    <source>
        <dbReference type="ARBA" id="ARBA00023277"/>
    </source>
</evidence>
<comment type="catalytic activity">
    <reaction evidence="1">
        <text>Endohydrolysis of (1-&gt;4)-beta-D-xylosidic linkages in xylans.</text>
        <dbReference type="EC" id="3.2.1.8"/>
    </reaction>
</comment>
<organism evidence="14 15">
    <name type="scientific">Prymnesium parvum</name>
    <name type="common">Toxic golden alga</name>
    <dbReference type="NCBI Taxonomy" id="97485"/>
    <lineage>
        <taxon>Eukaryota</taxon>
        <taxon>Haptista</taxon>
        <taxon>Haptophyta</taxon>
        <taxon>Prymnesiophyceae</taxon>
        <taxon>Prymnesiales</taxon>
        <taxon>Prymnesiaceae</taxon>
        <taxon>Prymnesium</taxon>
    </lineage>
</organism>
<feature type="region of interest" description="Disordered" evidence="10">
    <location>
        <begin position="199"/>
        <end position="234"/>
    </location>
</feature>
<dbReference type="Pfam" id="PF00331">
    <property type="entry name" value="Glyco_hydro_10"/>
    <property type="match status" value="1"/>
</dbReference>
<sequence>MREARLLLLLMPAARAVWQTGSEHKKLVLDVNFETSKDYDVTSAYAVRGWNMSEGHMKAHAPPRTPRASRAHTIPAARQREEPFQLAPPPRLPSRLHYSSTTPILSSRLHYTHPLLTPPIHPSSPHASTAPIFSSRLHYTHPLLTPPPHPSSPHASTTPILSSRLHYTHPLLTPPLHPSSPHASTTPILSSRLHYTNPLLTPPVHPSSPHASTTPILAPTPPLRPSSPHASTTPILSSRLHYTHLLLTPPLHPSSPHASTTPILSSRLHYTHPLLTPPLHPSSRLHYTHPLLTPPLHLLSSRLQCTHLLLTPPLHPSSPPRLHCAHPLLTPPLHPSSPHASTTPIFSSRLHYTHPRPHASTTPILSSRLHYTHPLLTPPLHPSSPSRLHCTHPLLTPPLHPSSPHASTTPILSSRLHCTHPRPHASTAPILSSRLHYTHPLLTPPLHPSSPHASTTPILSSRLHYTHPLLTPPLHPSSPHASTTPILSSRLHCTHPRPHASTTPILSSRLHYTHPHPAAAPPHITVPAVRAMHAGRYGMEVQIDRVFSKKYHAQFSLPHFMPRMPHSAYQLTFWARAEAAAPAQPEIAFLDVDEGYEWVGGGELSLSSTWQHIAMDPVYTLPAHKGHEIQIAFLIGASLADYFFDDIQLYEMEVPSPPPPSPPPPPNILLWLDAEGGPKGVQTVIKAGSTGELTADLSSTNAAHESVYGFEVSVAKVFEEDYYGMLSLPAFLVTDHERVYAFSFWAKATGNPKPRPHVTFQDEDNDYAWIDGQYVALSAFWHKYEVNLVVPYTLRGHNVVTNLMLGSFAGTYYFDDFAVSNKNFASPPPSPPSPPPSPPPTVLLQLSLEDYVKGSINPQAYSEGEMDVVVQSPTAAHSGKYGLLITVKKAFDYDWHAQVSLKAFTPPDTVHGYVFSFWGRASSSHGKASMRPKVVFQDKDDEYTPLKQVPVPLEAEWNMYQVDLSIPKHRRNHAIVINFWVGDTVGSFSFDDLQVNIVHQFEPPPPPPPMSTRGAPPPPGVVATLGFETSDEGVTSSRLANNGTWTVSVPDARAGRASGNGVYVEVERAWKVAALAQLLLPAYKPSAGQETLLHLSFWAKAEKLKSSDPTPCVTVAFVDLKLNNQLLGSEEILITSASWQLYYVLVDLKPEHLNHLIKPYLYLGKAEGIYLFDDFEYKEIEIEDGMRWLQGAPERIKHKRMGRFRLTFRDKDDWPIDYGRVGLELQAHAFPFGVALPSALAADETAWYRAAASRHFWTGTLCRALLWDAFEPSPGDVSAGRRVVDEWLGWARAAGWAPLAAALFDGGHADATHWSNKLTCKDLEEHIHERIARELRALGGRVGRYEVWKDEMRYAEWTRRCGQGLYFAAYRWAHAADGGALLSTSEAEVLSPLMLTNAEAYHNLLWEMAQEKKVPLHGIGVQAHFDGPIDASTVKHRLDVLREVQLPVYITDLSISIADPAKHAYEVEKFLRIAFSHEAVAGITMGDLWDKSAAAKHSGIYTASKQPKPAVASIDKLWREEWHTLIDENMHSDGTLDFEGFYGTYKYQLTAGNQVCTGSIELNEEPELNPAWSYNKRSQDFVIKCDFKGQLHVPVWATPACIALVCVGCLLGCWYKRRELVHTIDHSNRYDKAPTRQS</sequence>
<feature type="transmembrane region" description="Helical" evidence="11">
    <location>
        <begin position="1593"/>
        <end position="1615"/>
    </location>
</feature>
<keyword evidence="4" id="KW-0858">Xylan degradation</keyword>
<evidence type="ECO:0000256" key="6">
    <source>
        <dbReference type="ARBA" id="ARBA00022801"/>
    </source>
</evidence>
<keyword evidence="5 12" id="KW-0732">Signal</keyword>
<evidence type="ECO:0000256" key="3">
    <source>
        <dbReference type="ARBA" id="ARBA00012590"/>
    </source>
</evidence>
<dbReference type="Gene3D" id="3.20.20.80">
    <property type="entry name" value="Glycosidases"/>
    <property type="match status" value="1"/>
</dbReference>
<feature type="region of interest" description="Disordered" evidence="10">
    <location>
        <begin position="399"/>
        <end position="427"/>
    </location>
</feature>
<evidence type="ECO:0000259" key="13">
    <source>
        <dbReference type="Pfam" id="PF00331"/>
    </source>
</evidence>
<dbReference type="PANTHER" id="PTHR31490">
    <property type="entry name" value="GLYCOSYL HYDROLASE"/>
    <property type="match status" value="1"/>
</dbReference>
<keyword evidence="11" id="KW-1133">Transmembrane helix</keyword>
<evidence type="ECO:0000256" key="5">
    <source>
        <dbReference type="ARBA" id="ARBA00022729"/>
    </source>
</evidence>